<dbReference type="InterPro" id="IPR005467">
    <property type="entry name" value="His_kinase_dom"/>
</dbReference>
<dbReference type="InterPro" id="IPR001789">
    <property type="entry name" value="Sig_transdc_resp-reg_receiver"/>
</dbReference>
<dbReference type="Gene3D" id="3.30.450.20">
    <property type="entry name" value="PAS domain"/>
    <property type="match status" value="1"/>
</dbReference>
<dbReference type="InterPro" id="IPR003661">
    <property type="entry name" value="HisK_dim/P_dom"/>
</dbReference>
<dbReference type="PROSITE" id="PS50109">
    <property type="entry name" value="HIS_KIN"/>
    <property type="match status" value="1"/>
</dbReference>
<feature type="domain" description="PAC" evidence="12">
    <location>
        <begin position="284"/>
        <end position="335"/>
    </location>
</feature>
<dbReference type="Proteomes" id="UP000665026">
    <property type="component" value="Chromosome"/>
</dbReference>
<dbReference type="AlphaFoldDB" id="A0A975EQK9"/>
<feature type="transmembrane region" description="Helical" evidence="9">
    <location>
        <begin position="174"/>
        <end position="196"/>
    </location>
</feature>
<dbReference type="Gene3D" id="3.40.50.2300">
    <property type="match status" value="1"/>
</dbReference>
<sequence>MFKSRFAKALLLAAAAIVCLFQVGLFAYNMTNRISTLTGPRPDQAPWALGQLEAEYHRLNASLRSDFGAPLDTTQIRLLYDIFSSRVTVLVESKSFASHRDDPRFLTPLENIEAYLGDTVRYFANGDDGLRKDLPALARRTQAVGPDVRKVALMGFQINWAQADAREMDARRLIFWNSAQTGLLFLLLLLMAAGFYRQDSGRRRALQEVSRTKARIEAILKSNTDAVIVCSHNGKVQEMNEPGHAMFGIAEAAEEGLDLHDLLQATSPAKDFSDPRDSGFLHKERVETQATRADGTRFPVAVSLTQVKTDTETALYVAHVRDISRRVNSQRALREAHDEAKASEKAKSDLLAVMSHETRTPLNGILGASELLKKSMRSDKHLRLVAAIETSAKLLLHHVNNVLDVSRMDAGQDDLRVAQFDLRQLIRDVMESQQARATQSDLTLLADIAEDLPPSVMGDAQKIRQILLNLIGNAIKFTDEGSVIVEVELIGDGPIVEFRIMDTGAGIESRQLENIFEDFFTADSTYARRREGSGLGLGIVKRIVEAMGGDVGAESVLGEGSLFWVRLPLPTETTKVEATADQEPNDTSLSILLVEDNAINRMITRQMLIEAGHFVDLAEDGTAGARMAEQTAYDLILMDISMPGMDGIETAQRIRADNGLSSATPIVALTAYSRDEDLGRVKAAGIHHILTKPTSESALETMILKVMGDMFLKTSSHIVSSTSSALLDEEVAESVMRGLGHIQAEANLKELERDMQALLSRLSSCSSAEDLDLEEIHRLTGSTGVMGMAKLRKHLIRAEAMELGDPQDLQLWIQTTQTLWDDTHAAYLSFLKGA</sequence>
<keyword evidence="3 7" id="KW-0597">Phosphoprotein</keyword>
<dbReference type="RefSeq" id="WP_209357232.1">
    <property type="nucleotide sequence ID" value="NZ_CP060010.1"/>
</dbReference>
<gene>
    <name evidence="13" type="ORF">HZ995_03155</name>
</gene>
<dbReference type="Gene3D" id="1.20.120.160">
    <property type="entry name" value="HPT domain"/>
    <property type="match status" value="1"/>
</dbReference>
<dbReference type="Gene3D" id="1.10.287.130">
    <property type="match status" value="1"/>
</dbReference>
<dbReference type="InterPro" id="IPR036641">
    <property type="entry name" value="HPT_dom_sf"/>
</dbReference>
<dbReference type="InterPro" id="IPR000700">
    <property type="entry name" value="PAS-assoc_C"/>
</dbReference>
<evidence type="ECO:0000313" key="13">
    <source>
        <dbReference type="EMBL" id="QTN36533.1"/>
    </source>
</evidence>
<dbReference type="EC" id="2.7.13.3" evidence="2"/>
<dbReference type="Pfam" id="PF13426">
    <property type="entry name" value="PAS_9"/>
    <property type="match status" value="1"/>
</dbReference>
<keyword evidence="9" id="KW-0812">Transmembrane</keyword>
<dbReference type="InterPro" id="IPR003594">
    <property type="entry name" value="HATPase_dom"/>
</dbReference>
<evidence type="ECO:0000256" key="2">
    <source>
        <dbReference type="ARBA" id="ARBA00012438"/>
    </source>
</evidence>
<dbReference type="KEGG" id="cact:HZ995_03155"/>
<dbReference type="FunFam" id="3.30.565.10:FF:000010">
    <property type="entry name" value="Sensor histidine kinase RcsC"/>
    <property type="match status" value="1"/>
</dbReference>
<evidence type="ECO:0000256" key="8">
    <source>
        <dbReference type="SAM" id="Coils"/>
    </source>
</evidence>
<dbReference type="GO" id="GO:0000155">
    <property type="term" value="F:phosphorelay sensor kinase activity"/>
    <property type="evidence" value="ECO:0007669"/>
    <property type="project" value="InterPro"/>
</dbReference>
<keyword evidence="6" id="KW-0902">Two-component regulatory system</keyword>
<dbReference type="PRINTS" id="PR00344">
    <property type="entry name" value="BCTRLSENSOR"/>
</dbReference>
<feature type="coiled-coil region" evidence="8">
    <location>
        <begin position="741"/>
        <end position="768"/>
    </location>
</feature>
<keyword evidence="4" id="KW-0808">Transferase</keyword>
<dbReference type="SUPFAM" id="SSF55785">
    <property type="entry name" value="PYP-like sensor domain (PAS domain)"/>
    <property type="match status" value="1"/>
</dbReference>
<dbReference type="NCBIfam" id="TIGR00229">
    <property type="entry name" value="sensory_box"/>
    <property type="match status" value="1"/>
</dbReference>
<dbReference type="InterPro" id="IPR036097">
    <property type="entry name" value="HisK_dim/P_sf"/>
</dbReference>
<dbReference type="SUPFAM" id="SSF47384">
    <property type="entry name" value="Homodimeric domain of signal transducing histidine kinase"/>
    <property type="match status" value="1"/>
</dbReference>
<dbReference type="InterPro" id="IPR035965">
    <property type="entry name" value="PAS-like_dom_sf"/>
</dbReference>
<dbReference type="Pfam" id="PF00072">
    <property type="entry name" value="Response_reg"/>
    <property type="match status" value="1"/>
</dbReference>
<protein>
    <recommendedName>
        <fullName evidence="2">histidine kinase</fullName>
        <ecNumber evidence="2">2.7.13.3</ecNumber>
    </recommendedName>
</protein>
<dbReference type="InterPro" id="IPR011006">
    <property type="entry name" value="CheY-like_superfamily"/>
</dbReference>
<dbReference type="Pfam" id="PF00512">
    <property type="entry name" value="HisKA"/>
    <property type="match status" value="1"/>
</dbReference>
<keyword evidence="9" id="KW-1133">Transmembrane helix</keyword>
<dbReference type="PANTHER" id="PTHR43047">
    <property type="entry name" value="TWO-COMPONENT HISTIDINE PROTEIN KINASE"/>
    <property type="match status" value="1"/>
</dbReference>
<evidence type="ECO:0000256" key="4">
    <source>
        <dbReference type="ARBA" id="ARBA00022679"/>
    </source>
</evidence>
<dbReference type="SMART" id="SM00091">
    <property type="entry name" value="PAS"/>
    <property type="match status" value="1"/>
</dbReference>
<dbReference type="PROSITE" id="PS50110">
    <property type="entry name" value="RESPONSE_REGULATORY"/>
    <property type="match status" value="1"/>
</dbReference>
<name>A0A975EQK9_9RHOB</name>
<keyword evidence="9" id="KW-0472">Membrane</keyword>
<dbReference type="SMART" id="SM00387">
    <property type="entry name" value="HATPase_c"/>
    <property type="match status" value="1"/>
</dbReference>
<evidence type="ECO:0000256" key="7">
    <source>
        <dbReference type="PROSITE-ProRule" id="PRU00169"/>
    </source>
</evidence>
<evidence type="ECO:0000256" key="5">
    <source>
        <dbReference type="ARBA" id="ARBA00022777"/>
    </source>
</evidence>
<keyword evidence="5" id="KW-0418">Kinase</keyword>
<dbReference type="CDD" id="cd00082">
    <property type="entry name" value="HisKA"/>
    <property type="match status" value="1"/>
</dbReference>
<dbReference type="SUPFAM" id="SSF52172">
    <property type="entry name" value="CheY-like"/>
    <property type="match status" value="1"/>
</dbReference>
<dbReference type="SMART" id="SM00388">
    <property type="entry name" value="HisKA"/>
    <property type="match status" value="1"/>
</dbReference>
<reference evidence="13" key="1">
    <citation type="submission" date="2020-07" db="EMBL/GenBank/DDBJ databases">
        <title>Genome sequences of bacteria associated with the marine, planktonic diatom Thalassiosira profunda strain ECT2AJA-044.</title>
        <authorList>
            <person name="Gargas C.B."/>
            <person name="Roberts W.R."/>
            <person name="Alverson A.J."/>
        </authorList>
    </citation>
    <scope>NUCLEOTIDE SEQUENCE</scope>
    <source>
        <strain evidence="13">ECT2AJA-044</strain>
    </source>
</reference>
<evidence type="ECO:0000256" key="1">
    <source>
        <dbReference type="ARBA" id="ARBA00000085"/>
    </source>
</evidence>
<dbReference type="SMART" id="SM00448">
    <property type="entry name" value="REC"/>
    <property type="match status" value="1"/>
</dbReference>
<accession>A0A975EQK9</accession>
<dbReference type="Pfam" id="PF02518">
    <property type="entry name" value="HATPase_c"/>
    <property type="match status" value="1"/>
</dbReference>
<feature type="domain" description="Histidine kinase" evidence="10">
    <location>
        <begin position="353"/>
        <end position="571"/>
    </location>
</feature>
<dbReference type="InterPro" id="IPR004358">
    <property type="entry name" value="Sig_transdc_His_kin-like_C"/>
</dbReference>
<dbReference type="PROSITE" id="PS50113">
    <property type="entry name" value="PAC"/>
    <property type="match status" value="1"/>
</dbReference>
<dbReference type="EMBL" id="CP060010">
    <property type="protein sequence ID" value="QTN36533.1"/>
    <property type="molecule type" value="Genomic_DNA"/>
</dbReference>
<dbReference type="InterPro" id="IPR000014">
    <property type="entry name" value="PAS"/>
</dbReference>
<evidence type="ECO:0000256" key="6">
    <source>
        <dbReference type="ARBA" id="ARBA00023012"/>
    </source>
</evidence>
<evidence type="ECO:0000259" key="11">
    <source>
        <dbReference type="PROSITE" id="PS50110"/>
    </source>
</evidence>
<keyword evidence="8" id="KW-0175">Coiled coil</keyword>
<dbReference type="Gene3D" id="3.30.565.10">
    <property type="entry name" value="Histidine kinase-like ATPase, C-terminal domain"/>
    <property type="match status" value="1"/>
</dbReference>
<dbReference type="SUPFAM" id="SSF47226">
    <property type="entry name" value="Histidine-containing phosphotransfer domain, HPT domain"/>
    <property type="match status" value="1"/>
</dbReference>
<evidence type="ECO:0000259" key="10">
    <source>
        <dbReference type="PROSITE" id="PS50109"/>
    </source>
</evidence>
<dbReference type="CDD" id="cd17546">
    <property type="entry name" value="REC_hyHK_CKI1_RcsC-like"/>
    <property type="match status" value="1"/>
</dbReference>
<dbReference type="CDD" id="cd00130">
    <property type="entry name" value="PAS"/>
    <property type="match status" value="1"/>
</dbReference>
<proteinExistence type="predicted"/>
<dbReference type="SUPFAM" id="SSF55874">
    <property type="entry name" value="ATPase domain of HSP90 chaperone/DNA topoisomerase II/histidine kinase"/>
    <property type="match status" value="1"/>
</dbReference>
<dbReference type="InterPro" id="IPR036890">
    <property type="entry name" value="HATPase_C_sf"/>
</dbReference>
<evidence type="ECO:0000256" key="9">
    <source>
        <dbReference type="SAM" id="Phobius"/>
    </source>
</evidence>
<feature type="domain" description="Response regulatory" evidence="11">
    <location>
        <begin position="590"/>
        <end position="707"/>
    </location>
</feature>
<feature type="modified residue" description="4-aspartylphosphate" evidence="7">
    <location>
        <position position="639"/>
    </location>
</feature>
<dbReference type="CDD" id="cd16922">
    <property type="entry name" value="HATPase_EvgS-ArcB-TorS-like"/>
    <property type="match status" value="1"/>
</dbReference>
<evidence type="ECO:0000256" key="3">
    <source>
        <dbReference type="ARBA" id="ARBA00022553"/>
    </source>
</evidence>
<comment type="catalytic activity">
    <reaction evidence="1">
        <text>ATP + protein L-histidine = ADP + protein N-phospho-L-histidine.</text>
        <dbReference type="EC" id="2.7.13.3"/>
    </reaction>
</comment>
<organism evidence="13 14">
    <name type="scientific">Cognatishimia activa</name>
    <dbReference type="NCBI Taxonomy" id="1715691"/>
    <lineage>
        <taxon>Bacteria</taxon>
        <taxon>Pseudomonadati</taxon>
        <taxon>Pseudomonadota</taxon>
        <taxon>Alphaproteobacteria</taxon>
        <taxon>Rhodobacterales</taxon>
        <taxon>Paracoccaceae</taxon>
        <taxon>Cognatishimia</taxon>
    </lineage>
</organism>
<evidence type="ECO:0000259" key="12">
    <source>
        <dbReference type="PROSITE" id="PS50113"/>
    </source>
</evidence>
<evidence type="ECO:0000313" key="14">
    <source>
        <dbReference type="Proteomes" id="UP000665026"/>
    </source>
</evidence>